<dbReference type="EMBL" id="CP024201">
    <property type="protein sequence ID" value="ATQ41968.1"/>
    <property type="molecule type" value="Genomic_DNA"/>
</dbReference>
<name>A0A2D2AVE4_9CAUL</name>
<keyword evidence="3" id="KW-1185">Reference proteome</keyword>
<feature type="chain" id="PRO_5013931249" evidence="1">
    <location>
        <begin position="30"/>
        <end position="305"/>
    </location>
</feature>
<protein>
    <submittedName>
        <fullName evidence="2">Uncharacterized protein</fullName>
    </submittedName>
</protein>
<evidence type="ECO:0000313" key="3">
    <source>
        <dbReference type="Proteomes" id="UP000228945"/>
    </source>
</evidence>
<reference evidence="2 3" key="1">
    <citation type="submission" date="2017-10" db="EMBL/GenBank/DDBJ databases">
        <title>Genome sequence of Caulobacter mirabilis FWC38.</title>
        <authorList>
            <person name="Fiebig A."/>
            <person name="Crosson S."/>
        </authorList>
    </citation>
    <scope>NUCLEOTIDE SEQUENCE [LARGE SCALE GENOMIC DNA]</scope>
    <source>
        <strain evidence="2 3">FWC 38</strain>
    </source>
</reference>
<dbReference type="Proteomes" id="UP000228945">
    <property type="component" value="Chromosome"/>
</dbReference>
<dbReference type="KEGG" id="cmb:CSW64_05850"/>
<dbReference type="RefSeq" id="WP_099621224.1">
    <property type="nucleotide sequence ID" value="NZ_CP024201.1"/>
</dbReference>
<sequence length="305" mass="32338">MTSPRRRVRTFAGLSTGVAALVLATTALAAGGAADLLYERTLMTAADARCRLFDPSVGAALDSARAQARGAVLRGGASPETLHAIEQRARGRAAQTDCGSRDLQVAAGRVRSAFEGYARLIRMTWPGDVAGWRGDRTISREAPLWRLSQTAGFGHDRMVFGLAGKEGVGAVLASVSFADGATPYAARLVMRDPARAPQAYLDARRGGLKGRLPLSARIPPSSATQAFAAEQRSPASERLLPTGAKSGWLYRFPQRSADALAGLDPREAVAVDFLFSGPRGDQVRRAYVEVGDFAAGRAFLKVSPR</sequence>
<organism evidence="2 3">
    <name type="scientific">Caulobacter mirabilis</name>
    <dbReference type="NCBI Taxonomy" id="69666"/>
    <lineage>
        <taxon>Bacteria</taxon>
        <taxon>Pseudomonadati</taxon>
        <taxon>Pseudomonadota</taxon>
        <taxon>Alphaproteobacteria</taxon>
        <taxon>Caulobacterales</taxon>
        <taxon>Caulobacteraceae</taxon>
        <taxon>Caulobacter</taxon>
    </lineage>
</organism>
<accession>A0A2D2AVE4</accession>
<feature type="signal peptide" evidence="1">
    <location>
        <begin position="1"/>
        <end position="29"/>
    </location>
</feature>
<dbReference type="OrthoDB" id="7630914at2"/>
<keyword evidence="1" id="KW-0732">Signal</keyword>
<evidence type="ECO:0000313" key="2">
    <source>
        <dbReference type="EMBL" id="ATQ41968.1"/>
    </source>
</evidence>
<evidence type="ECO:0000256" key="1">
    <source>
        <dbReference type="SAM" id="SignalP"/>
    </source>
</evidence>
<gene>
    <name evidence="2" type="ORF">CSW64_05850</name>
</gene>
<dbReference type="AlphaFoldDB" id="A0A2D2AVE4"/>
<proteinExistence type="predicted"/>